<organism evidence="3">
    <name type="scientific">Leifsonia sp. NPDC080035</name>
    <dbReference type="NCBI Taxonomy" id="3143936"/>
    <lineage>
        <taxon>Bacteria</taxon>
        <taxon>Bacillati</taxon>
        <taxon>Actinomycetota</taxon>
        <taxon>Actinomycetes</taxon>
        <taxon>Micrococcales</taxon>
        <taxon>Microbacteriaceae</taxon>
        <taxon>Leifsonia</taxon>
    </lineage>
</organism>
<evidence type="ECO:0000313" key="3">
    <source>
        <dbReference type="EMBL" id="XBM47061.1"/>
    </source>
</evidence>
<sequence length="342" mass="34351">MDILGRERLAALGRGFSLLGSGGGGGTTMLELMVADAPIWPLPLHAVADLDPATPCVAAAFAGSTYLLAERIPAADVFGPLVEAAERWTGGTAAAVCALEGAGLNGLTPLLLAGSHALVDADFMGRALPRLDQLSLLVDAVPGVIAVCDTGRGVAVIDSARPSDVEALVRSSIVQAGGAGAVLIAGFTVGDLLEHAVTGTYSRALGLGEAAGDPALALGDLAAALGGRLLGAGRVTAIDPAPDDPFASAVELTGDDGAVLRVVARSELLAFVRDGETVAASPEIIVALDTISRDILQADAITLARHVAVIALPAPGWWLEAPERLRHVTPAAFGLSGLEVGA</sequence>
<dbReference type="InterPro" id="IPR027479">
    <property type="entry name" value="S-Me-THD_N_sf"/>
</dbReference>
<gene>
    <name evidence="3" type="ORF">AAME72_13330</name>
</gene>
<evidence type="ECO:0000259" key="1">
    <source>
        <dbReference type="Pfam" id="PF06032"/>
    </source>
</evidence>
<dbReference type="RefSeq" id="WP_348787037.1">
    <property type="nucleotide sequence ID" value="NZ_CP157390.1"/>
</dbReference>
<dbReference type="InterPro" id="IPR010318">
    <property type="entry name" value="S-Me-THD_N"/>
</dbReference>
<evidence type="ECO:0000259" key="2">
    <source>
        <dbReference type="Pfam" id="PF20906"/>
    </source>
</evidence>
<feature type="domain" description="S-Me-THD-like C-terminal" evidence="2">
    <location>
        <begin position="164"/>
        <end position="335"/>
    </location>
</feature>
<name>A0AAU7G9G7_9MICO</name>
<accession>A0AAU7G9G7</accession>
<dbReference type="Pfam" id="PF06032">
    <property type="entry name" value="S-Me-THD_N"/>
    <property type="match status" value="1"/>
</dbReference>
<dbReference type="Gene3D" id="3.40.1610.10">
    <property type="entry name" value="CV3147-like domain"/>
    <property type="match status" value="1"/>
</dbReference>
<dbReference type="InterPro" id="IPR048350">
    <property type="entry name" value="S-Me-THD-like_C"/>
</dbReference>
<dbReference type="Pfam" id="PF20906">
    <property type="entry name" value="S-Me-THD_C"/>
    <property type="match status" value="1"/>
</dbReference>
<reference evidence="3" key="1">
    <citation type="submission" date="2024-05" db="EMBL/GenBank/DDBJ databases">
        <title>The Natural Products Discovery Center: Release of the First 8490 Sequenced Strains for Exploring Actinobacteria Biosynthetic Diversity.</title>
        <authorList>
            <person name="Kalkreuter E."/>
            <person name="Kautsar S.A."/>
            <person name="Yang D."/>
            <person name="Bader C.D."/>
            <person name="Teijaro C.N."/>
            <person name="Fluegel L."/>
            <person name="Davis C.M."/>
            <person name="Simpson J.R."/>
            <person name="Lauterbach L."/>
            <person name="Steele A.D."/>
            <person name="Gui C."/>
            <person name="Meng S."/>
            <person name="Li G."/>
            <person name="Viehrig K."/>
            <person name="Ye F."/>
            <person name="Su P."/>
            <person name="Kiefer A.F."/>
            <person name="Nichols A."/>
            <person name="Cepeda A.J."/>
            <person name="Yan W."/>
            <person name="Fan B."/>
            <person name="Jiang Y."/>
            <person name="Adhikari A."/>
            <person name="Zheng C.-J."/>
            <person name="Schuster L."/>
            <person name="Cowan T.M."/>
            <person name="Smanski M.J."/>
            <person name="Chevrette M.G."/>
            <person name="de Carvalho L.P.S."/>
            <person name="Shen B."/>
        </authorList>
    </citation>
    <scope>NUCLEOTIDE SEQUENCE</scope>
    <source>
        <strain evidence="3">NPDC080035</strain>
    </source>
</reference>
<dbReference type="SUPFAM" id="SSF160991">
    <property type="entry name" value="CV3147-like"/>
    <property type="match status" value="1"/>
</dbReference>
<feature type="domain" description="S-Me-THD N-terminal" evidence="1">
    <location>
        <begin position="8"/>
        <end position="157"/>
    </location>
</feature>
<proteinExistence type="predicted"/>
<dbReference type="EMBL" id="CP157390">
    <property type="protein sequence ID" value="XBM47061.1"/>
    <property type="molecule type" value="Genomic_DNA"/>
</dbReference>
<protein>
    <submittedName>
        <fullName evidence="3">DUF917 family protein</fullName>
    </submittedName>
</protein>
<dbReference type="AlphaFoldDB" id="A0AAU7G9G7"/>